<keyword evidence="2" id="KW-0238">DNA-binding</keyword>
<dbReference type="Gene3D" id="1.10.10.10">
    <property type="entry name" value="Winged helix-like DNA-binding domain superfamily/Winged helix DNA-binding domain"/>
    <property type="match status" value="1"/>
</dbReference>
<reference evidence="6" key="1">
    <citation type="submission" date="2023-07" db="EMBL/GenBank/DDBJ databases">
        <title>30 novel species of actinomycetes from the DSMZ collection.</title>
        <authorList>
            <person name="Nouioui I."/>
        </authorList>
    </citation>
    <scope>NUCLEOTIDE SEQUENCE [LARGE SCALE GENOMIC DNA]</scope>
    <source>
        <strain evidence="6">DSM 44743</strain>
    </source>
</reference>
<evidence type="ECO:0000313" key="6">
    <source>
        <dbReference type="Proteomes" id="UP001183390"/>
    </source>
</evidence>
<dbReference type="InterPro" id="IPR016032">
    <property type="entry name" value="Sig_transdc_resp-reg_C-effctor"/>
</dbReference>
<dbReference type="PRINTS" id="PR00038">
    <property type="entry name" value="HTHLUXR"/>
</dbReference>
<dbReference type="InterPro" id="IPR029016">
    <property type="entry name" value="GAF-like_dom_sf"/>
</dbReference>
<dbReference type="PANTHER" id="PTHR44688:SF16">
    <property type="entry name" value="DNA-BINDING TRANSCRIPTIONAL ACTIVATOR DEVR_DOSR"/>
    <property type="match status" value="1"/>
</dbReference>
<organism evidence="5 6">
    <name type="scientific">Nocardiopsis lambiniae</name>
    <dbReference type="NCBI Taxonomy" id="3075539"/>
    <lineage>
        <taxon>Bacteria</taxon>
        <taxon>Bacillati</taxon>
        <taxon>Actinomycetota</taxon>
        <taxon>Actinomycetes</taxon>
        <taxon>Streptosporangiales</taxon>
        <taxon>Nocardiopsidaceae</taxon>
        <taxon>Nocardiopsis</taxon>
    </lineage>
</organism>
<gene>
    <name evidence="5" type="ORF">RM479_00475</name>
</gene>
<evidence type="ECO:0000313" key="5">
    <source>
        <dbReference type="EMBL" id="MDT0326886.1"/>
    </source>
</evidence>
<comment type="caution">
    <text evidence="5">The sequence shown here is derived from an EMBL/GenBank/DDBJ whole genome shotgun (WGS) entry which is preliminary data.</text>
</comment>
<dbReference type="InterPro" id="IPR036388">
    <property type="entry name" value="WH-like_DNA-bd_sf"/>
</dbReference>
<dbReference type="SUPFAM" id="SSF46894">
    <property type="entry name" value="C-terminal effector domain of the bipartite response regulators"/>
    <property type="match status" value="1"/>
</dbReference>
<dbReference type="Pfam" id="PF00196">
    <property type="entry name" value="GerE"/>
    <property type="match status" value="1"/>
</dbReference>
<dbReference type="Proteomes" id="UP001183390">
    <property type="component" value="Unassembled WGS sequence"/>
</dbReference>
<dbReference type="InterPro" id="IPR000792">
    <property type="entry name" value="Tscrpt_reg_LuxR_C"/>
</dbReference>
<proteinExistence type="predicted"/>
<protein>
    <submittedName>
        <fullName evidence="5">Helix-turn-helix transcriptional regulator</fullName>
    </submittedName>
</protein>
<dbReference type="PANTHER" id="PTHR44688">
    <property type="entry name" value="DNA-BINDING TRANSCRIPTIONAL ACTIVATOR DEVR_DOSR"/>
    <property type="match status" value="1"/>
</dbReference>
<keyword evidence="1" id="KW-0805">Transcription regulation</keyword>
<keyword evidence="3" id="KW-0804">Transcription</keyword>
<dbReference type="RefSeq" id="WP_311509660.1">
    <property type="nucleotide sequence ID" value="NZ_JAVREP010000001.1"/>
</dbReference>
<keyword evidence="6" id="KW-1185">Reference proteome</keyword>
<evidence type="ECO:0000256" key="3">
    <source>
        <dbReference type="ARBA" id="ARBA00023163"/>
    </source>
</evidence>
<feature type="domain" description="HTH luxR-type" evidence="4">
    <location>
        <begin position="290"/>
        <end position="354"/>
    </location>
</feature>
<sequence length="354" mass="38759">MVGTAVWLRSRGRIQHICESAGDARELRLRLLEEIRRVVGFDAYAFLLTDPETSVGSLPLADVPCLRELPRLIRLKYLTALNRWTTLKASAPVALLQEATGGDPSHSLLWRELLREYRISDVASTVFRDRSGCWGFLDLWRSDAAARFSPAEAAYLAHIADAVTGALRRCQADTFKACGPHPPRPGPVVLLLSGELQVLGQTPETHEYLRVLVPPERGRTPIPATAYNVAAQLLAFESGVDSHPPSARVHLSDGLWLTLRAARIGSAQPPGTRGIAVTIEEASPRERVEVFTRAFGLSAREAEVLGHLVAGADTREVAGRMFLSEYTVQDHLKSVFSKTAVHSRRALLARALGS</sequence>
<dbReference type="SUPFAM" id="SSF55781">
    <property type="entry name" value="GAF domain-like"/>
    <property type="match status" value="1"/>
</dbReference>
<evidence type="ECO:0000256" key="1">
    <source>
        <dbReference type="ARBA" id="ARBA00023015"/>
    </source>
</evidence>
<evidence type="ECO:0000259" key="4">
    <source>
        <dbReference type="PROSITE" id="PS50043"/>
    </source>
</evidence>
<evidence type="ECO:0000256" key="2">
    <source>
        <dbReference type="ARBA" id="ARBA00023125"/>
    </source>
</evidence>
<dbReference type="CDD" id="cd06170">
    <property type="entry name" value="LuxR_C_like"/>
    <property type="match status" value="1"/>
</dbReference>
<name>A0ABU2M4F5_9ACTN</name>
<dbReference type="EMBL" id="JAVREP010000001">
    <property type="protein sequence ID" value="MDT0326886.1"/>
    <property type="molecule type" value="Genomic_DNA"/>
</dbReference>
<dbReference type="PROSITE" id="PS50043">
    <property type="entry name" value="HTH_LUXR_2"/>
    <property type="match status" value="1"/>
</dbReference>
<dbReference type="PROSITE" id="PS00622">
    <property type="entry name" value="HTH_LUXR_1"/>
    <property type="match status" value="1"/>
</dbReference>
<dbReference type="Gene3D" id="3.30.450.40">
    <property type="match status" value="1"/>
</dbReference>
<accession>A0ABU2M4F5</accession>
<dbReference type="SMART" id="SM00421">
    <property type="entry name" value="HTH_LUXR"/>
    <property type="match status" value="1"/>
</dbReference>